<evidence type="ECO:0000313" key="4">
    <source>
        <dbReference type="EMBL" id="GMR59263.1"/>
    </source>
</evidence>
<evidence type="ECO:0000256" key="1">
    <source>
        <dbReference type="ARBA" id="ARBA00022441"/>
    </source>
</evidence>
<sequence>MDKEDPSITVIVHTTDDKSIKWNYDLVVKVFPEIVEKSDSKFDGYNGDLHMEVPLASLTVNYLAEIFLEPKKEMNFHAIDVCLRDLADLVEWRRIARELITRILPSLNYNNCISIWRLARKFDHYQTRKLERYITYNLVKRISRESIDFFRLSSDELIHFISSDSLHIHSEDDVVHLIERYVKSHENHRSHLYPLFYSHVRLRYVRNPSVSASSLQVLQSHGHSQRGDRLHRDLFLLVGGTVDGKYQPHPAYFDHGCSVWRELQMMQLPAPLVYHAVTVLDGIVYVFGGGDAQEAYSKKMWRFEKGNWKRCADMNDNRANMGNMVVTYKGKIYVFGGNQHFVSRLSSAECYDPQLDTWIRLPDMPHSRADGAACVLGEMIYVSGGLSSNRVLTDIDVYLPKEREWRPAGNMPRGFSGHSMLSQEDCSGSSLFILGGYTGIERVTSVYKRKKTQGKWTEMPEMNAARCSLSAVHFHGNEMVVFGGNVGRGPYAEKWNGQSWEVFNNGDVDREGSRVILVPDFYHEVRE</sequence>
<dbReference type="PANTHER" id="PTHR45632">
    <property type="entry name" value="LD33804P"/>
    <property type="match status" value="1"/>
</dbReference>
<dbReference type="InterPro" id="IPR011705">
    <property type="entry name" value="BACK"/>
</dbReference>
<feature type="non-terminal residue" evidence="4">
    <location>
        <position position="527"/>
    </location>
</feature>
<keyword evidence="1" id="KW-0880">Kelch repeat</keyword>
<dbReference type="InterPro" id="IPR006652">
    <property type="entry name" value="Kelch_1"/>
</dbReference>
<keyword evidence="5" id="KW-1185">Reference proteome</keyword>
<gene>
    <name evidence="4" type="ORF">PMAYCL1PPCAC_29458</name>
</gene>
<dbReference type="Gene3D" id="2.120.10.80">
    <property type="entry name" value="Kelch-type beta propeller"/>
    <property type="match status" value="1"/>
</dbReference>
<organism evidence="4 5">
    <name type="scientific">Pristionchus mayeri</name>
    <dbReference type="NCBI Taxonomy" id="1317129"/>
    <lineage>
        <taxon>Eukaryota</taxon>
        <taxon>Metazoa</taxon>
        <taxon>Ecdysozoa</taxon>
        <taxon>Nematoda</taxon>
        <taxon>Chromadorea</taxon>
        <taxon>Rhabditida</taxon>
        <taxon>Rhabditina</taxon>
        <taxon>Diplogasteromorpha</taxon>
        <taxon>Diplogasteroidea</taxon>
        <taxon>Neodiplogasteridae</taxon>
        <taxon>Pristionchus</taxon>
    </lineage>
</organism>
<proteinExistence type="predicted"/>
<dbReference type="Proteomes" id="UP001328107">
    <property type="component" value="Unassembled WGS sequence"/>
</dbReference>
<name>A0AAN5IAW6_9BILA</name>
<protein>
    <recommendedName>
        <fullName evidence="3">BACK domain-containing protein</fullName>
    </recommendedName>
</protein>
<dbReference type="Pfam" id="PF24681">
    <property type="entry name" value="Kelch_KLHDC2_KLHL20_DRC7"/>
    <property type="match status" value="1"/>
</dbReference>
<evidence type="ECO:0000313" key="5">
    <source>
        <dbReference type="Proteomes" id="UP001328107"/>
    </source>
</evidence>
<reference evidence="5" key="1">
    <citation type="submission" date="2022-10" db="EMBL/GenBank/DDBJ databases">
        <title>Genome assembly of Pristionchus species.</title>
        <authorList>
            <person name="Yoshida K."/>
            <person name="Sommer R.J."/>
        </authorList>
    </citation>
    <scope>NUCLEOTIDE SEQUENCE [LARGE SCALE GENOMIC DNA]</scope>
    <source>
        <strain evidence="5">RS5460</strain>
    </source>
</reference>
<dbReference type="SMART" id="SM00612">
    <property type="entry name" value="Kelch"/>
    <property type="match status" value="4"/>
</dbReference>
<accession>A0AAN5IAW6</accession>
<evidence type="ECO:0000259" key="3">
    <source>
        <dbReference type="SMART" id="SM00875"/>
    </source>
</evidence>
<dbReference type="SMART" id="SM00875">
    <property type="entry name" value="BACK"/>
    <property type="match status" value="1"/>
</dbReference>
<dbReference type="PANTHER" id="PTHR45632:SF3">
    <property type="entry name" value="KELCH-LIKE PROTEIN 32"/>
    <property type="match status" value="1"/>
</dbReference>
<evidence type="ECO:0000256" key="2">
    <source>
        <dbReference type="ARBA" id="ARBA00022737"/>
    </source>
</evidence>
<dbReference type="AlphaFoldDB" id="A0AAN5IAW6"/>
<dbReference type="InterPro" id="IPR015915">
    <property type="entry name" value="Kelch-typ_b-propeller"/>
</dbReference>
<dbReference type="Gene3D" id="1.25.40.420">
    <property type="match status" value="1"/>
</dbReference>
<dbReference type="Pfam" id="PF07707">
    <property type="entry name" value="BACK"/>
    <property type="match status" value="1"/>
</dbReference>
<feature type="domain" description="BACK" evidence="3">
    <location>
        <begin position="112"/>
        <end position="206"/>
    </location>
</feature>
<dbReference type="EMBL" id="BTRK01000006">
    <property type="protein sequence ID" value="GMR59263.1"/>
    <property type="molecule type" value="Genomic_DNA"/>
</dbReference>
<comment type="caution">
    <text evidence="4">The sequence shown here is derived from an EMBL/GenBank/DDBJ whole genome shotgun (WGS) entry which is preliminary data.</text>
</comment>
<dbReference type="SUPFAM" id="SSF117281">
    <property type="entry name" value="Kelch motif"/>
    <property type="match status" value="1"/>
</dbReference>
<keyword evidence="2" id="KW-0677">Repeat</keyword>